<comment type="subunit">
    <text evidence="13">Interacts with the Sec translocase complex via SecD. Specifically interacts with transmembrane segments of nascent integral membrane proteins during membrane integration.</text>
</comment>
<dbReference type="GO" id="GO:0051205">
    <property type="term" value="P:protein insertion into membrane"/>
    <property type="evidence" value="ECO:0007669"/>
    <property type="project" value="TreeGrafter"/>
</dbReference>
<dbReference type="PANTHER" id="PTHR12428:SF65">
    <property type="entry name" value="CYTOCHROME C OXIDASE ASSEMBLY PROTEIN COX18, MITOCHONDRIAL"/>
    <property type="match status" value="1"/>
</dbReference>
<keyword evidence="6 13" id="KW-0812">Transmembrane</keyword>
<gene>
    <name evidence="13 16" type="primary">yidC</name>
    <name evidence="16" type="ORF">FM042_07110</name>
</gene>
<dbReference type="GO" id="GO:0015031">
    <property type="term" value="P:protein transport"/>
    <property type="evidence" value="ECO:0007669"/>
    <property type="project" value="UniProtKB-KW"/>
</dbReference>
<accession>A0A552X1C7</accession>
<reference evidence="16 17" key="1">
    <citation type="submission" date="2019-07" db="EMBL/GenBank/DDBJ databases">
        <authorList>
            <person name="Yang M."/>
            <person name="Zhao D."/>
            <person name="Xiang H."/>
        </authorList>
    </citation>
    <scope>NUCLEOTIDE SEQUENCE [LARGE SCALE GENOMIC DNA]</scope>
    <source>
        <strain evidence="16 17">IM1326</strain>
    </source>
</reference>
<evidence type="ECO:0000256" key="7">
    <source>
        <dbReference type="ARBA" id="ARBA00022927"/>
    </source>
</evidence>
<name>A0A552X1C7_9GAMM</name>
<evidence type="ECO:0000256" key="9">
    <source>
        <dbReference type="ARBA" id="ARBA00023136"/>
    </source>
</evidence>
<feature type="transmembrane region" description="Helical" evidence="13">
    <location>
        <begin position="428"/>
        <end position="452"/>
    </location>
</feature>
<dbReference type="CDD" id="cd20070">
    <property type="entry name" value="5TM_YidC_Alb3"/>
    <property type="match status" value="1"/>
</dbReference>
<evidence type="ECO:0000256" key="12">
    <source>
        <dbReference type="ARBA" id="ARBA00033342"/>
    </source>
</evidence>
<evidence type="ECO:0000256" key="2">
    <source>
        <dbReference type="ARBA" id="ARBA00010527"/>
    </source>
</evidence>
<dbReference type="PANTHER" id="PTHR12428">
    <property type="entry name" value="OXA1"/>
    <property type="match status" value="1"/>
</dbReference>
<dbReference type="CDD" id="cd19961">
    <property type="entry name" value="EcYidC-like_peri"/>
    <property type="match status" value="1"/>
</dbReference>
<evidence type="ECO:0000256" key="11">
    <source>
        <dbReference type="ARBA" id="ARBA00033245"/>
    </source>
</evidence>
<protein>
    <recommendedName>
        <fullName evidence="3 13">Membrane protein insertase YidC</fullName>
    </recommendedName>
    <alternativeName>
        <fullName evidence="12 13">Foldase YidC</fullName>
    </alternativeName>
    <alternativeName>
        <fullName evidence="11 13">Membrane integrase YidC</fullName>
    </alternativeName>
    <alternativeName>
        <fullName evidence="13">Membrane protein YidC</fullName>
    </alternativeName>
</protein>
<evidence type="ECO:0000256" key="6">
    <source>
        <dbReference type="ARBA" id="ARBA00022692"/>
    </source>
</evidence>
<organism evidence="16 17">
    <name type="scientific">Aliidiomarina halalkaliphila</name>
    <dbReference type="NCBI Taxonomy" id="2593535"/>
    <lineage>
        <taxon>Bacteria</taxon>
        <taxon>Pseudomonadati</taxon>
        <taxon>Pseudomonadota</taxon>
        <taxon>Gammaproteobacteria</taxon>
        <taxon>Alteromonadales</taxon>
        <taxon>Idiomarinaceae</taxon>
        <taxon>Aliidiomarina</taxon>
    </lineage>
</organism>
<evidence type="ECO:0000256" key="1">
    <source>
        <dbReference type="ARBA" id="ARBA00004429"/>
    </source>
</evidence>
<keyword evidence="10 13" id="KW-0143">Chaperone</keyword>
<comment type="caution">
    <text evidence="16">The sequence shown here is derived from an EMBL/GenBank/DDBJ whole genome shotgun (WGS) entry which is preliminary data.</text>
</comment>
<dbReference type="InterPro" id="IPR019998">
    <property type="entry name" value="Membr_insert_YidC"/>
</dbReference>
<evidence type="ECO:0000259" key="15">
    <source>
        <dbReference type="Pfam" id="PF14849"/>
    </source>
</evidence>
<dbReference type="InterPro" id="IPR038221">
    <property type="entry name" value="YidC_periplasmic_sf"/>
</dbReference>
<evidence type="ECO:0000259" key="14">
    <source>
        <dbReference type="Pfam" id="PF02096"/>
    </source>
</evidence>
<dbReference type="NCBIfam" id="TIGR03593">
    <property type="entry name" value="yidC_nterm"/>
    <property type="match status" value="1"/>
</dbReference>
<comment type="function">
    <text evidence="13">Required for the insertion and/or proper folding and/or complex formation of integral membrane proteins into the membrane. Involved in integration of membrane proteins that insert both dependently and independently of the Sec translocase complex, as well as at least some lipoproteins. Aids folding of multispanning membrane proteins.</text>
</comment>
<keyword evidence="17" id="KW-1185">Reference proteome</keyword>
<dbReference type="NCBIfam" id="TIGR03592">
    <property type="entry name" value="yidC_oxa1_cterm"/>
    <property type="match status" value="1"/>
</dbReference>
<comment type="subcellular location">
    <subcellularLocation>
        <location evidence="1">Cell inner membrane</location>
        <topology evidence="1">Multi-pass membrane protein</topology>
    </subcellularLocation>
    <subcellularLocation>
        <location evidence="13">Cell membrane</location>
        <topology evidence="13">Multi-pass membrane protein</topology>
    </subcellularLocation>
</comment>
<dbReference type="InterPro" id="IPR028055">
    <property type="entry name" value="YidC/Oxa/ALB_C"/>
</dbReference>
<dbReference type="RefSeq" id="WP_143235732.1">
    <property type="nucleotide sequence ID" value="NZ_VJWL01000002.1"/>
</dbReference>
<dbReference type="InterPro" id="IPR047196">
    <property type="entry name" value="YidC_ALB_C"/>
</dbReference>
<evidence type="ECO:0000313" key="17">
    <source>
        <dbReference type="Proteomes" id="UP000320359"/>
    </source>
</evidence>
<evidence type="ECO:0000256" key="3">
    <source>
        <dbReference type="ARBA" id="ARBA00015325"/>
    </source>
</evidence>
<dbReference type="PRINTS" id="PR00701">
    <property type="entry name" value="60KDINNERMP"/>
</dbReference>
<evidence type="ECO:0000256" key="5">
    <source>
        <dbReference type="ARBA" id="ARBA00022475"/>
    </source>
</evidence>
<feature type="domain" description="Membrane insertase YidC/Oxa/ALB C-terminal" evidence="14">
    <location>
        <begin position="365"/>
        <end position="544"/>
    </location>
</feature>
<dbReference type="NCBIfam" id="NF002352">
    <property type="entry name" value="PRK01318.1-3"/>
    <property type="match status" value="1"/>
</dbReference>
<evidence type="ECO:0000256" key="13">
    <source>
        <dbReference type="HAMAP-Rule" id="MF_01810"/>
    </source>
</evidence>
<keyword evidence="7 13" id="KW-0653">Protein transport</keyword>
<dbReference type="Pfam" id="PF02096">
    <property type="entry name" value="60KD_IMP"/>
    <property type="match status" value="1"/>
</dbReference>
<evidence type="ECO:0000313" key="16">
    <source>
        <dbReference type="EMBL" id="TRW48746.1"/>
    </source>
</evidence>
<keyword evidence="4 13" id="KW-0813">Transport</keyword>
<evidence type="ECO:0000256" key="4">
    <source>
        <dbReference type="ARBA" id="ARBA00022448"/>
    </source>
</evidence>
<keyword evidence="5 13" id="KW-1003">Cell membrane</keyword>
<evidence type="ECO:0000256" key="8">
    <source>
        <dbReference type="ARBA" id="ARBA00022989"/>
    </source>
</evidence>
<feature type="transmembrane region" description="Helical" evidence="13">
    <location>
        <begin position="6"/>
        <end position="25"/>
    </location>
</feature>
<dbReference type="AlphaFoldDB" id="A0A552X1C7"/>
<keyword evidence="9 13" id="KW-0472">Membrane</keyword>
<dbReference type="PRINTS" id="PR01900">
    <property type="entry name" value="YIDCPROTEIN"/>
</dbReference>
<dbReference type="GO" id="GO:0032977">
    <property type="term" value="F:membrane insertase activity"/>
    <property type="evidence" value="ECO:0007669"/>
    <property type="project" value="InterPro"/>
</dbReference>
<dbReference type="GO" id="GO:0005886">
    <property type="term" value="C:plasma membrane"/>
    <property type="evidence" value="ECO:0007669"/>
    <property type="project" value="UniProtKB-SubCell"/>
</dbReference>
<dbReference type="HAMAP" id="MF_01810">
    <property type="entry name" value="YidC_type1"/>
    <property type="match status" value="1"/>
</dbReference>
<comment type="similarity">
    <text evidence="2 13">Belongs to the OXA1/ALB3/YidC family. Type 1 subfamily.</text>
</comment>
<evidence type="ECO:0000256" key="10">
    <source>
        <dbReference type="ARBA" id="ARBA00023186"/>
    </source>
</evidence>
<dbReference type="InterPro" id="IPR001708">
    <property type="entry name" value="YidC/ALB3/OXA1/COX18"/>
</dbReference>
<dbReference type="Gene3D" id="2.70.98.90">
    <property type="match status" value="1"/>
</dbReference>
<dbReference type="EMBL" id="VJWL01000002">
    <property type="protein sequence ID" value="TRW48746.1"/>
    <property type="molecule type" value="Genomic_DNA"/>
</dbReference>
<keyword evidence="8 13" id="KW-1133">Transmembrane helix</keyword>
<feature type="transmembrane region" description="Helical" evidence="13">
    <location>
        <begin position="361"/>
        <end position="384"/>
    </location>
</feature>
<dbReference type="Proteomes" id="UP000320359">
    <property type="component" value="Unassembled WGS sequence"/>
</dbReference>
<proteinExistence type="inferred from homology"/>
<feature type="domain" description="Membrane insertase YidC N-terminal" evidence="15">
    <location>
        <begin position="82"/>
        <end position="354"/>
    </location>
</feature>
<sequence length="557" mass="63164">MDSQRTILVIALLVLSFFMYQQWLIKDAATTPGIDPTSAPAEQIQPRDADVPMADADVPVAEGADSSVPGGVDTTAVTGRSIVVVTDTQRFEISLRGGDIIRTELLNHAETLGEDERYTILFQRPGELHVAQSGLIGPDGIDNREERPLYRVDQTEFALQGDTLTVPMYYTLDDGTEITKFFTFNRGDYAVKVGYRVENNSENTKTVSIYGQLKQTMLNGGRGSMFMPTYRGAAYSSDGNRYRKYSFGDIRDRNLSQNTPAGWVAMLEHYFVTAWVPDQNVTNRLYSNSNALNEAMIGFIGPQTTVAPGDVLELNSVLYTGPKDQARLREIAQHLNLTVDYGFLWWLAQPIYWLLSFLQSFVHNWGLAIILVTIVVKSLLYPLTKAQYVSMAKMRMIAPRMKEMKERFGDDRQKMSQAMMKMYKEEKVNPLGGCLPMLLQLPIFLALYWVLLESPEIRHADFMLWINDLSSRDPYFILPLLMGASMYLMQRLQPTPVTDPMQAKILQYMPVVFTVFFLFFPAGLVLYWLVSNLISISQMTYIYRQIDKKGLGTKKKA</sequence>
<dbReference type="Pfam" id="PF14849">
    <property type="entry name" value="YidC_periplas"/>
    <property type="match status" value="1"/>
</dbReference>
<dbReference type="OrthoDB" id="9780552at2"/>
<feature type="transmembrane region" description="Helical" evidence="13">
    <location>
        <begin position="510"/>
        <end position="530"/>
    </location>
</feature>
<dbReference type="InterPro" id="IPR028053">
    <property type="entry name" value="Membr_insert_YidC_N"/>
</dbReference>